<dbReference type="EMBL" id="CP031367">
    <property type="protein sequence ID" value="AXK48330.1"/>
    <property type="molecule type" value="Genomic_DNA"/>
</dbReference>
<keyword evidence="4" id="KW-1185">Reference proteome</keyword>
<proteinExistence type="predicted"/>
<dbReference type="EMBL" id="PDKD01000001">
    <property type="protein sequence ID" value="RXJ92994.1"/>
    <property type="molecule type" value="Genomic_DNA"/>
</dbReference>
<accession>A0AAD0VLY3</accession>
<gene>
    <name evidence="1" type="ORF">ATR_0446</name>
    <name evidence="2" type="ORF">CRU87_00480</name>
</gene>
<evidence type="ECO:0000313" key="3">
    <source>
        <dbReference type="Proteomes" id="UP000254504"/>
    </source>
</evidence>
<name>A0AAD0VLY3_9BACT</name>
<dbReference type="KEGG" id="atp:ATR_0446"/>
<dbReference type="Proteomes" id="UP000254504">
    <property type="component" value="Chromosome"/>
</dbReference>
<reference evidence="1 3" key="2">
    <citation type="submission" date="2018-07" db="EMBL/GenBank/DDBJ databases">
        <title>Complete genome of the Arcobacter trophiarum type strain LMG 25534.</title>
        <authorList>
            <person name="Miller W.G."/>
            <person name="Yee E."/>
        </authorList>
    </citation>
    <scope>NUCLEOTIDE SEQUENCE [LARGE SCALE GENOMIC DNA]</scope>
    <source>
        <strain evidence="1 3">LMG 25534</strain>
    </source>
</reference>
<protein>
    <submittedName>
        <fullName evidence="1">Uncharacterized protein</fullName>
    </submittedName>
</protein>
<evidence type="ECO:0000313" key="2">
    <source>
        <dbReference type="EMBL" id="RXJ92994.1"/>
    </source>
</evidence>
<dbReference type="AlphaFoldDB" id="A0AAD0VLY3"/>
<dbReference type="RefSeq" id="WP_115427872.1">
    <property type="nucleotide sequence ID" value="NZ_CP031367.1"/>
</dbReference>
<sequence length="114" mass="13143">MFLGKCPNCNSKVIAINKKEKKDDVVLYTCESSIYSKQGIQNSSFIQSYKYCNFKIFSNVILKTTQKDGLNYHDISTIENSTIAINLYSKKIKGEDLNYVFLDRDYGVSILWDE</sequence>
<evidence type="ECO:0000313" key="4">
    <source>
        <dbReference type="Proteomes" id="UP000289132"/>
    </source>
</evidence>
<evidence type="ECO:0000313" key="1">
    <source>
        <dbReference type="EMBL" id="AXK48330.1"/>
    </source>
</evidence>
<organism evidence="1 3">
    <name type="scientific">Aliarcobacter trophiarum LMG 25534</name>
    <dbReference type="NCBI Taxonomy" id="1032241"/>
    <lineage>
        <taxon>Bacteria</taxon>
        <taxon>Pseudomonadati</taxon>
        <taxon>Campylobacterota</taxon>
        <taxon>Epsilonproteobacteria</taxon>
        <taxon>Campylobacterales</taxon>
        <taxon>Arcobacteraceae</taxon>
        <taxon>Aliarcobacter</taxon>
    </lineage>
</organism>
<reference evidence="2 4" key="1">
    <citation type="submission" date="2017-10" db="EMBL/GenBank/DDBJ databases">
        <title>Genomics of the genus Arcobacter.</title>
        <authorList>
            <person name="Perez-Cataluna A."/>
            <person name="Figueras M.J."/>
        </authorList>
    </citation>
    <scope>NUCLEOTIDE SEQUENCE [LARGE SCALE GENOMIC DNA]</scope>
    <source>
        <strain evidence="2 4">LMG 25534</strain>
    </source>
</reference>
<dbReference type="Proteomes" id="UP000289132">
    <property type="component" value="Unassembled WGS sequence"/>
</dbReference>